<dbReference type="EMBL" id="MCFH01000023">
    <property type="protein sequence ID" value="ORX49708.1"/>
    <property type="molecule type" value="Genomic_DNA"/>
</dbReference>
<keyword evidence="2" id="KW-1185">Reference proteome</keyword>
<dbReference type="Proteomes" id="UP000193719">
    <property type="component" value="Unassembled WGS sequence"/>
</dbReference>
<comment type="caution">
    <text evidence="1">The sequence shown here is derived from an EMBL/GenBank/DDBJ whole genome shotgun (WGS) entry which is preliminary data.</text>
</comment>
<reference evidence="1 2" key="2">
    <citation type="submission" date="2016-08" db="EMBL/GenBank/DDBJ databases">
        <title>Pervasive Adenine N6-methylation of Active Genes in Fungi.</title>
        <authorList>
            <consortium name="DOE Joint Genome Institute"/>
            <person name="Mondo S.J."/>
            <person name="Dannebaum R.O."/>
            <person name="Kuo R.C."/>
            <person name="Labutti K."/>
            <person name="Haridas S."/>
            <person name="Kuo A."/>
            <person name="Salamov A."/>
            <person name="Ahrendt S.R."/>
            <person name="Lipzen A."/>
            <person name="Sullivan W."/>
            <person name="Andreopoulos W.B."/>
            <person name="Clum A."/>
            <person name="Lindquist E."/>
            <person name="Daum C."/>
            <person name="Ramamoorthy G.K."/>
            <person name="Gryganskyi A."/>
            <person name="Culley D."/>
            <person name="Magnuson J.K."/>
            <person name="James T.Y."/>
            <person name="O'Malley M.A."/>
            <person name="Stajich J.E."/>
            <person name="Spatafora J.W."/>
            <person name="Visel A."/>
            <person name="Grigoriev I.V."/>
        </authorList>
    </citation>
    <scope>NUCLEOTIDE SEQUENCE [LARGE SCALE GENOMIC DNA]</scope>
    <source>
        <strain evidence="2">finn</strain>
    </source>
</reference>
<evidence type="ECO:0000313" key="1">
    <source>
        <dbReference type="EMBL" id="ORX49708.1"/>
    </source>
</evidence>
<accession>A0A1Y1V8C9</accession>
<reference evidence="1 2" key="1">
    <citation type="submission" date="2016-08" db="EMBL/GenBank/DDBJ databases">
        <title>Genomes of anaerobic fungi encode conserved fungal cellulosomes for biomass hydrolysis.</title>
        <authorList>
            <consortium name="DOE Joint Genome Institute"/>
            <person name="Haitjema C.H."/>
            <person name="Gilmore S.P."/>
            <person name="Henske J.K."/>
            <person name="Solomon K.V."/>
            <person name="De Groot R."/>
            <person name="Kuo A."/>
            <person name="Mondo S.J."/>
            <person name="Salamov A.A."/>
            <person name="Labutti K."/>
            <person name="Zhao Z."/>
            <person name="Chiniquy J."/>
            <person name="Barry K."/>
            <person name="Brewer H.M."/>
            <person name="Purvine S.O."/>
            <person name="Wright A.T."/>
            <person name="Boxma B."/>
            <person name="Van Alen T."/>
            <person name="Hackstein J.H."/>
            <person name="Baker S.E."/>
            <person name="Grigoriev I.V."/>
            <person name="O'Malley M.A."/>
        </authorList>
    </citation>
    <scope>NUCLEOTIDE SEQUENCE [LARGE SCALE GENOMIC DNA]</scope>
    <source>
        <strain evidence="2">finn</strain>
    </source>
</reference>
<evidence type="ECO:0008006" key="3">
    <source>
        <dbReference type="Google" id="ProtNLM"/>
    </source>
</evidence>
<sequence length="161" mass="18230">MTHYPNGLVQINKVNLYTYDSTQDHGLVLRHCNTTINNSILYGNNQYHARLINFSGDNTHYLKILNTFVDGKYLHAGLSMSVSNLQVYNSTFINTYSGNSSYGGSVFNLDKVNAIFNNTIVKNAYSINNGGIFYLSNFEKTVTSENLDHFYILLVDHLKLI</sequence>
<dbReference type="AlphaFoldDB" id="A0A1Y1V8C9"/>
<proteinExistence type="predicted"/>
<protein>
    <recommendedName>
        <fullName evidence="3">Right handed beta helix domain-containing protein</fullName>
    </recommendedName>
</protein>
<organism evidence="1 2">
    <name type="scientific">Piromyces finnis</name>
    <dbReference type="NCBI Taxonomy" id="1754191"/>
    <lineage>
        <taxon>Eukaryota</taxon>
        <taxon>Fungi</taxon>
        <taxon>Fungi incertae sedis</taxon>
        <taxon>Chytridiomycota</taxon>
        <taxon>Chytridiomycota incertae sedis</taxon>
        <taxon>Neocallimastigomycetes</taxon>
        <taxon>Neocallimastigales</taxon>
        <taxon>Neocallimastigaceae</taxon>
        <taxon>Piromyces</taxon>
    </lineage>
</organism>
<gene>
    <name evidence="1" type="ORF">BCR36DRAFT_65517</name>
</gene>
<dbReference type="OrthoDB" id="10475821at2759"/>
<name>A0A1Y1V8C9_9FUNG</name>
<evidence type="ECO:0000313" key="2">
    <source>
        <dbReference type="Proteomes" id="UP000193719"/>
    </source>
</evidence>